<dbReference type="InterPro" id="IPR036388">
    <property type="entry name" value="WH-like_DNA-bd_sf"/>
</dbReference>
<sequence>MSQARTMENLEVFVDTVRAGSFSAVARRRGVAVSSVARQIDALEQELNASLFTRSTRALRPTDAGEMLFRRAVQILSDLADARSEVSSFEVAVEGVLRVSCLPTFGRRYVVPCLAPLFQAHPGLSVDLDLTERLADPATERLDLAIRFGPLPDSALISSKLADQAYVVCAAPAYLRQHGPVPTLEALAGHRLIDKRRSQSPLGWREVLGDDLLHYGRCVFEADDFDAQRQAAVAGAGIVRLPDWVVGHDIGQGALVELQPQGLPPPKVTGIQLVRALPRPSARLKAFVDALTAFVGKPASWQRAMRGEP</sequence>
<dbReference type="SUPFAM" id="SSF53850">
    <property type="entry name" value="Periplasmic binding protein-like II"/>
    <property type="match status" value="1"/>
</dbReference>
<evidence type="ECO:0000313" key="7">
    <source>
        <dbReference type="Proteomes" id="UP001336250"/>
    </source>
</evidence>
<protein>
    <submittedName>
        <fullName evidence="6">LysR substrate-binding domain-containing protein</fullName>
    </submittedName>
</protein>
<dbReference type="InterPro" id="IPR058163">
    <property type="entry name" value="LysR-type_TF_proteobact-type"/>
</dbReference>
<dbReference type="Pfam" id="PF00126">
    <property type="entry name" value="HTH_1"/>
    <property type="match status" value="1"/>
</dbReference>
<dbReference type="Gene3D" id="1.10.10.10">
    <property type="entry name" value="Winged helix-like DNA-binding domain superfamily/Winged helix DNA-binding domain"/>
    <property type="match status" value="1"/>
</dbReference>
<keyword evidence="4" id="KW-0804">Transcription</keyword>
<dbReference type="InterPro" id="IPR000847">
    <property type="entry name" value="LysR_HTH_N"/>
</dbReference>
<dbReference type="AlphaFoldDB" id="A0AAW9QGD9"/>
<dbReference type="SUPFAM" id="SSF46785">
    <property type="entry name" value="Winged helix' DNA-binding domain"/>
    <property type="match status" value="1"/>
</dbReference>
<comment type="similarity">
    <text evidence="1">Belongs to the LysR transcriptional regulatory family.</text>
</comment>
<evidence type="ECO:0000259" key="5">
    <source>
        <dbReference type="PROSITE" id="PS50931"/>
    </source>
</evidence>
<keyword evidence="2" id="KW-0805">Transcription regulation</keyword>
<dbReference type="EMBL" id="JAZIBG010000036">
    <property type="protein sequence ID" value="MEF7615877.1"/>
    <property type="molecule type" value="Genomic_DNA"/>
</dbReference>
<dbReference type="GO" id="GO:0003700">
    <property type="term" value="F:DNA-binding transcription factor activity"/>
    <property type="evidence" value="ECO:0007669"/>
    <property type="project" value="InterPro"/>
</dbReference>
<dbReference type="Proteomes" id="UP001336250">
    <property type="component" value="Unassembled WGS sequence"/>
</dbReference>
<dbReference type="FunFam" id="1.10.10.10:FF:000001">
    <property type="entry name" value="LysR family transcriptional regulator"/>
    <property type="match status" value="1"/>
</dbReference>
<dbReference type="GO" id="GO:0006351">
    <property type="term" value="P:DNA-templated transcription"/>
    <property type="evidence" value="ECO:0007669"/>
    <property type="project" value="TreeGrafter"/>
</dbReference>
<organism evidence="6 7">
    <name type="scientific">Aquincola agrisoli</name>
    <dbReference type="NCBI Taxonomy" id="3119538"/>
    <lineage>
        <taxon>Bacteria</taxon>
        <taxon>Pseudomonadati</taxon>
        <taxon>Pseudomonadota</taxon>
        <taxon>Betaproteobacteria</taxon>
        <taxon>Burkholderiales</taxon>
        <taxon>Sphaerotilaceae</taxon>
        <taxon>Aquincola</taxon>
    </lineage>
</organism>
<dbReference type="GO" id="GO:0043565">
    <property type="term" value="F:sequence-specific DNA binding"/>
    <property type="evidence" value="ECO:0007669"/>
    <property type="project" value="TreeGrafter"/>
</dbReference>
<dbReference type="InterPro" id="IPR005119">
    <property type="entry name" value="LysR_subst-bd"/>
</dbReference>
<comment type="caution">
    <text evidence="6">The sequence shown here is derived from an EMBL/GenBank/DDBJ whole genome shotgun (WGS) entry which is preliminary data.</text>
</comment>
<evidence type="ECO:0000256" key="4">
    <source>
        <dbReference type="ARBA" id="ARBA00023163"/>
    </source>
</evidence>
<dbReference type="InterPro" id="IPR036390">
    <property type="entry name" value="WH_DNA-bd_sf"/>
</dbReference>
<name>A0AAW9QGD9_9BURK</name>
<keyword evidence="7" id="KW-1185">Reference proteome</keyword>
<proteinExistence type="inferred from homology"/>
<dbReference type="PROSITE" id="PS50931">
    <property type="entry name" value="HTH_LYSR"/>
    <property type="match status" value="1"/>
</dbReference>
<evidence type="ECO:0000256" key="2">
    <source>
        <dbReference type="ARBA" id="ARBA00023015"/>
    </source>
</evidence>
<keyword evidence="3" id="KW-0238">DNA-binding</keyword>
<dbReference type="RefSeq" id="WP_332291216.1">
    <property type="nucleotide sequence ID" value="NZ_JAZIBG010000036.1"/>
</dbReference>
<gene>
    <name evidence="6" type="ORF">V4F39_18325</name>
</gene>
<evidence type="ECO:0000256" key="3">
    <source>
        <dbReference type="ARBA" id="ARBA00023125"/>
    </source>
</evidence>
<dbReference type="CDD" id="cd08422">
    <property type="entry name" value="PBP2_CrgA_like"/>
    <property type="match status" value="1"/>
</dbReference>
<evidence type="ECO:0000256" key="1">
    <source>
        <dbReference type="ARBA" id="ARBA00009437"/>
    </source>
</evidence>
<dbReference type="Gene3D" id="3.40.190.290">
    <property type="match status" value="1"/>
</dbReference>
<evidence type="ECO:0000313" key="6">
    <source>
        <dbReference type="EMBL" id="MEF7615877.1"/>
    </source>
</evidence>
<accession>A0AAW9QGD9</accession>
<feature type="domain" description="HTH lysR-type" evidence="5">
    <location>
        <begin position="7"/>
        <end position="62"/>
    </location>
</feature>
<reference evidence="6 7" key="1">
    <citation type="submission" date="2024-02" db="EMBL/GenBank/DDBJ databases">
        <title>Genome sequence of Aquincola sp. MAHUQ-54.</title>
        <authorList>
            <person name="Huq M.A."/>
        </authorList>
    </citation>
    <scope>NUCLEOTIDE SEQUENCE [LARGE SCALE GENOMIC DNA]</scope>
    <source>
        <strain evidence="6 7">MAHUQ-54</strain>
    </source>
</reference>
<dbReference type="Pfam" id="PF03466">
    <property type="entry name" value="LysR_substrate"/>
    <property type="match status" value="1"/>
</dbReference>
<dbReference type="PANTHER" id="PTHR30537">
    <property type="entry name" value="HTH-TYPE TRANSCRIPTIONAL REGULATOR"/>
    <property type="match status" value="1"/>
</dbReference>
<dbReference type="PANTHER" id="PTHR30537:SF66">
    <property type="entry name" value="IRON-REGULATED VIRULENCE REGULATORY PROTEIN IRGB"/>
    <property type="match status" value="1"/>
</dbReference>